<keyword evidence="1" id="KW-0472">Membrane</keyword>
<proteinExistence type="predicted"/>
<sequence length="41" mass="4842">MNFAEVVFSDDVVVFCFLFSIRYFFGKDYAVFEMVARFVGQ</sequence>
<protein>
    <submittedName>
        <fullName evidence="2">Uncharacterized protein</fullName>
    </submittedName>
</protein>
<feature type="transmembrane region" description="Helical" evidence="1">
    <location>
        <begin position="6"/>
        <end position="25"/>
    </location>
</feature>
<evidence type="ECO:0000313" key="3">
    <source>
        <dbReference type="Proteomes" id="UP000004473"/>
    </source>
</evidence>
<gene>
    <name evidence="2" type="ORF">HMPREF1051_0730</name>
</gene>
<dbReference type="Proteomes" id="UP000004473">
    <property type="component" value="Unassembled WGS sequence"/>
</dbReference>
<dbReference type="PATRIC" id="fig|1095748.3.peg.1567"/>
<accession>I2NQG6</accession>
<keyword evidence="1" id="KW-0812">Transmembrane</keyword>
<reference evidence="2 3" key="1">
    <citation type="submission" date="2012-04" db="EMBL/GenBank/DDBJ databases">
        <authorList>
            <person name="Harkins D.M."/>
            <person name="Madupu R."/>
            <person name="Durkin A.S."/>
            <person name="Torralba M."/>
            <person name="Methe B."/>
            <person name="Sutton G.G."/>
            <person name="Nelson K.E."/>
        </authorList>
    </citation>
    <scope>NUCLEOTIDE SEQUENCE [LARGE SCALE GENOMIC DNA]</scope>
    <source>
        <strain evidence="2 3">VK64</strain>
    </source>
</reference>
<dbReference type="EMBL" id="AJMT01000119">
    <property type="protein sequence ID" value="EIG28077.1"/>
    <property type="molecule type" value="Genomic_DNA"/>
</dbReference>
<comment type="caution">
    <text evidence="2">The sequence shown here is derived from an EMBL/GenBank/DDBJ whole genome shotgun (WGS) entry which is preliminary data.</text>
</comment>
<organism evidence="2 3">
    <name type="scientific">Neisseria sicca VK64</name>
    <dbReference type="NCBI Taxonomy" id="1095748"/>
    <lineage>
        <taxon>Bacteria</taxon>
        <taxon>Pseudomonadati</taxon>
        <taxon>Pseudomonadota</taxon>
        <taxon>Betaproteobacteria</taxon>
        <taxon>Neisseriales</taxon>
        <taxon>Neisseriaceae</taxon>
        <taxon>Neisseria</taxon>
    </lineage>
</organism>
<evidence type="ECO:0000256" key="1">
    <source>
        <dbReference type="SAM" id="Phobius"/>
    </source>
</evidence>
<evidence type="ECO:0000313" key="2">
    <source>
        <dbReference type="EMBL" id="EIG28077.1"/>
    </source>
</evidence>
<dbReference type="AlphaFoldDB" id="I2NQG6"/>
<keyword evidence="1" id="KW-1133">Transmembrane helix</keyword>
<name>I2NQG6_NEISI</name>